<comment type="caution">
    <text evidence="4">The sequence shown here is derived from an EMBL/GenBank/DDBJ whole genome shotgun (WGS) entry which is preliminary data.</text>
</comment>
<dbReference type="PRINTS" id="PR00313">
    <property type="entry name" value="CABNDNGRPT"/>
</dbReference>
<evidence type="ECO:0000313" key="5">
    <source>
        <dbReference type="Proteomes" id="UP000278962"/>
    </source>
</evidence>
<dbReference type="InterPro" id="IPR050557">
    <property type="entry name" value="RTX_toxin/Mannuronan_C5-epim"/>
</dbReference>
<evidence type="ECO:0000256" key="3">
    <source>
        <dbReference type="SAM" id="SignalP"/>
    </source>
</evidence>
<dbReference type="Pfam" id="PF00353">
    <property type="entry name" value="HemolysinCabind"/>
    <property type="match status" value="2"/>
</dbReference>
<dbReference type="PROSITE" id="PS00330">
    <property type="entry name" value="HEMOLYSIN_CALCIUM"/>
    <property type="match status" value="1"/>
</dbReference>
<keyword evidence="2" id="KW-0964">Secreted</keyword>
<dbReference type="PANTHER" id="PTHR38340">
    <property type="entry name" value="S-LAYER PROTEIN"/>
    <property type="match status" value="1"/>
</dbReference>
<gene>
    <name evidence="4" type="ORF">C8N24_1954</name>
</gene>
<evidence type="ECO:0000313" key="4">
    <source>
        <dbReference type="EMBL" id="RKQ92115.1"/>
    </source>
</evidence>
<sequence>MLLRILPTAVAALALLAAPAYATKAELSPDGQFLDITESAPGEVNRLLASVHREGAGLRIELIDDQPVAAGRGCTHDAQFGVTRCADPVQQVRAFLGGGNDRFQVTEIATDVTFGAGALAVDLGDGSDEFLSRDTNATAVVQGGPGNDTFEGGLNVDHFFGGEGDDTLKGGQGGDELRGEGGNDLLVGDGPSAFGVFGDVLDGGAGIDTVDDYVSSSGAPDAPPIAIALDGAANDGRAGEGDNLLAVERIASDSAGTFTGDAGDNEFTAPEVGRASTLLGLGGNDTLIAGDAHGDTVDGGAGDDQIDGGFGDDKLVGGPGRDIVNGDRKLRCNEYHCDYFGLGNDTIDVRDGEVDSVTCGPGTDRVVADADDTVAADCETVERAPATGGPEVKTKGPQPSGATATVKKVKLAKALKSGLRVTVSAVTGTVKLTAKRGSKTVASGSAKASKSGKATVKLRFTKAARKALKRKRSVKLKISGGGVSLTYTLKR</sequence>
<dbReference type="GO" id="GO:0005509">
    <property type="term" value="F:calcium ion binding"/>
    <property type="evidence" value="ECO:0007669"/>
    <property type="project" value="InterPro"/>
</dbReference>
<evidence type="ECO:0000256" key="1">
    <source>
        <dbReference type="ARBA" id="ARBA00004613"/>
    </source>
</evidence>
<comment type="subcellular location">
    <subcellularLocation>
        <location evidence="1">Secreted</location>
    </subcellularLocation>
</comment>
<dbReference type="Gene3D" id="2.150.10.10">
    <property type="entry name" value="Serralysin-like metalloprotease, C-terminal"/>
    <property type="match status" value="1"/>
</dbReference>
<evidence type="ECO:0008006" key="6">
    <source>
        <dbReference type="Google" id="ProtNLM"/>
    </source>
</evidence>
<dbReference type="InterPro" id="IPR011049">
    <property type="entry name" value="Serralysin-like_metalloprot_C"/>
</dbReference>
<feature type="chain" id="PRO_5024863967" description="Hemolysin type calcium-binding protein" evidence="3">
    <location>
        <begin position="23"/>
        <end position="491"/>
    </location>
</feature>
<dbReference type="Proteomes" id="UP000278962">
    <property type="component" value="Unassembled WGS sequence"/>
</dbReference>
<evidence type="ECO:0000256" key="2">
    <source>
        <dbReference type="ARBA" id="ARBA00022525"/>
    </source>
</evidence>
<dbReference type="InterPro" id="IPR001343">
    <property type="entry name" value="Hemolysn_Ca-bd"/>
</dbReference>
<dbReference type="EMBL" id="RBIL01000001">
    <property type="protein sequence ID" value="RKQ92115.1"/>
    <property type="molecule type" value="Genomic_DNA"/>
</dbReference>
<protein>
    <recommendedName>
        <fullName evidence="6">Hemolysin type calcium-binding protein</fullName>
    </recommendedName>
</protein>
<reference evidence="4 5" key="1">
    <citation type="submission" date="2018-10" db="EMBL/GenBank/DDBJ databases">
        <title>Genomic Encyclopedia of Archaeal and Bacterial Type Strains, Phase II (KMG-II): from individual species to whole genera.</title>
        <authorList>
            <person name="Goeker M."/>
        </authorList>
    </citation>
    <scope>NUCLEOTIDE SEQUENCE [LARGE SCALE GENOMIC DNA]</scope>
    <source>
        <strain evidence="4 5">DSM 14954</strain>
    </source>
</reference>
<name>A0A660LCY1_9ACTN</name>
<keyword evidence="3" id="KW-0732">Signal</keyword>
<dbReference type="SUPFAM" id="SSF51120">
    <property type="entry name" value="beta-Roll"/>
    <property type="match status" value="2"/>
</dbReference>
<proteinExistence type="predicted"/>
<dbReference type="GO" id="GO:0005576">
    <property type="term" value="C:extracellular region"/>
    <property type="evidence" value="ECO:0007669"/>
    <property type="project" value="UniProtKB-SubCell"/>
</dbReference>
<dbReference type="InterPro" id="IPR018511">
    <property type="entry name" value="Hemolysin-typ_Ca-bd_CS"/>
</dbReference>
<feature type="signal peptide" evidence="3">
    <location>
        <begin position="1"/>
        <end position="22"/>
    </location>
</feature>
<organism evidence="4 5">
    <name type="scientific">Solirubrobacter pauli</name>
    <dbReference type="NCBI Taxonomy" id="166793"/>
    <lineage>
        <taxon>Bacteria</taxon>
        <taxon>Bacillati</taxon>
        <taxon>Actinomycetota</taxon>
        <taxon>Thermoleophilia</taxon>
        <taxon>Solirubrobacterales</taxon>
        <taxon>Solirubrobacteraceae</taxon>
        <taxon>Solirubrobacter</taxon>
    </lineage>
</organism>
<dbReference type="AlphaFoldDB" id="A0A660LCY1"/>
<dbReference type="RefSeq" id="WP_121249842.1">
    <property type="nucleotide sequence ID" value="NZ_RBIL01000001.1"/>
</dbReference>
<dbReference type="OrthoDB" id="5242862at2"/>
<dbReference type="PANTHER" id="PTHR38340:SF1">
    <property type="entry name" value="S-LAYER PROTEIN"/>
    <property type="match status" value="1"/>
</dbReference>
<keyword evidence="5" id="KW-1185">Reference proteome</keyword>
<accession>A0A660LCY1</accession>